<keyword evidence="1" id="KW-0812">Transmembrane</keyword>
<sequence length="163" mass="18786">MMTFYDRGTILPGLIIGLCLFLSPFIYNGGKAGKAPVPELTPKAKEAKQCVAPKPYMTAWHMQLLDNWRQEVVREGSRYFNANQDLWWNNQFDGQLLEKWRRFITSSDASTPGATGKTYYKSLQVTCMECHSNKSKFCDECHNYLGVSPYCWDCHVQPKEDKQ</sequence>
<evidence type="ECO:0000256" key="1">
    <source>
        <dbReference type="SAM" id="Phobius"/>
    </source>
</evidence>
<feature type="transmembrane region" description="Helical" evidence="1">
    <location>
        <begin position="9"/>
        <end position="27"/>
    </location>
</feature>
<organism evidence="2">
    <name type="scientific">uncultured Desulfobacterium sp</name>
    <dbReference type="NCBI Taxonomy" id="201089"/>
    <lineage>
        <taxon>Bacteria</taxon>
        <taxon>Pseudomonadati</taxon>
        <taxon>Thermodesulfobacteriota</taxon>
        <taxon>Desulfobacteria</taxon>
        <taxon>Desulfobacterales</taxon>
        <taxon>Desulfobacteriaceae</taxon>
        <taxon>Desulfobacterium</taxon>
        <taxon>environmental samples</taxon>
    </lineage>
</organism>
<protein>
    <submittedName>
        <fullName evidence="2">Putative Hdr-like menaquinol oxidoreduCtase cytochrome c subunit</fullName>
    </submittedName>
</protein>
<reference evidence="2" key="1">
    <citation type="submission" date="2018-01" db="EMBL/GenBank/DDBJ databases">
        <authorList>
            <person name="Regsiter A."/>
            <person name="William W."/>
        </authorList>
    </citation>
    <scope>NUCLEOTIDE SEQUENCE</scope>
    <source>
        <strain evidence="2">TRIP AH-1</strain>
    </source>
</reference>
<name>A0A445MXW6_9BACT</name>
<keyword evidence="1" id="KW-0472">Membrane</keyword>
<proteinExistence type="predicted"/>
<dbReference type="SUPFAM" id="SSF48695">
    <property type="entry name" value="Multiheme cytochromes"/>
    <property type="match status" value="1"/>
</dbReference>
<keyword evidence="1" id="KW-1133">Transmembrane helix</keyword>
<dbReference type="InterPro" id="IPR036280">
    <property type="entry name" value="Multihaem_cyt_sf"/>
</dbReference>
<accession>A0A445MXW6</accession>
<dbReference type="EMBL" id="OJIN01000135">
    <property type="protein sequence ID" value="SPD74259.1"/>
    <property type="molecule type" value="Genomic_DNA"/>
</dbReference>
<gene>
    <name evidence="2" type="ORF">PITCH_A220026</name>
</gene>
<evidence type="ECO:0000313" key="2">
    <source>
        <dbReference type="EMBL" id="SPD74259.1"/>
    </source>
</evidence>
<dbReference type="AlphaFoldDB" id="A0A445MXW6"/>